<evidence type="ECO:0000259" key="12">
    <source>
        <dbReference type="PROSITE" id="PS50262"/>
    </source>
</evidence>
<dbReference type="SUPFAM" id="SSF81321">
    <property type="entry name" value="Family A G protein-coupled receptor-like"/>
    <property type="match status" value="1"/>
</dbReference>
<keyword evidence="5 11" id="KW-0812">Transmembrane</keyword>
<evidence type="ECO:0000256" key="10">
    <source>
        <dbReference type="ARBA" id="ARBA00023224"/>
    </source>
</evidence>
<evidence type="ECO:0000256" key="1">
    <source>
        <dbReference type="ARBA" id="ARBA00003929"/>
    </source>
</evidence>
<gene>
    <name evidence="14" type="primary">LOC110133110</name>
</gene>
<evidence type="ECO:0000256" key="6">
    <source>
        <dbReference type="ARBA" id="ARBA00022725"/>
    </source>
</evidence>
<keyword evidence="8" id="KW-0297">G-protein coupled receptor</keyword>
<dbReference type="PRINTS" id="PR00237">
    <property type="entry name" value="GPCRRHODOPSN"/>
</dbReference>
<organism evidence="13 14">
    <name type="scientific">Odocoileus virginianus</name>
    <name type="common">White-tailed deer</name>
    <dbReference type="NCBI Taxonomy" id="9874"/>
    <lineage>
        <taxon>Eukaryota</taxon>
        <taxon>Metazoa</taxon>
        <taxon>Chordata</taxon>
        <taxon>Craniata</taxon>
        <taxon>Vertebrata</taxon>
        <taxon>Euteleostomi</taxon>
        <taxon>Mammalia</taxon>
        <taxon>Eutheria</taxon>
        <taxon>Laurasiatheria</taxon>
        <taxon>Artiodactyla</taxon>
        <taxon>Ruminantia</taxon>
        <taxon>Pecora</taxon>
        <taxon>Cervidae</taxon>
        <taxon>Odocoileinae</taxon>
        <taxon>Odocoileus</taxon>
    </lineage>
</organism>
<dbReference type="InterPro" id="IPR017452">
    <property type="entry name" value="GPCR_Rhodpsn_7TM"/>
</dbReference>
<dbReference type="Gene3D" id="1.20.1070.10">
    <property type="entry name" value="Rhodopsin 7-helix transmembrane proteins"/>
    <property type="match status" value="1"/>
</dbReference>
<feature type="domain" description="G-protein coupled receptors family 1 profile" evidence="12">
    <location>
        <begin position="39"/>
        <end position="286"/>
    </location>
</feature>
<dbReference type="PRINTS" id="PR00245">
    <property type="entry name" value="OLFACTORYR"/>
</dbReference>
<dbReference type="KEGG" id="ovr:110133110"/>
<comment type="subcellular location">
    <subcellularLocation>
        <location evidence="2">Cell membrane</location>
        <topology evidence="2">Multi-pass membrane protein</topology>
    </subcellularLocation>
</comment>
<dbReference type="RefSeq" id="XP_020742516.2">
    <property type="nucleotide sequence ID" value="XM_020886857.2"/>
</dbReference>
<keyword evidence="13" id="KW-1185">Reference proteome</keyword>
<dbReference type="InterPro" id="IPR000725">
    <property type="entry name" value="Olfact_rcpt"/>
</dbReference>
<feature type="transmembrane region" description="Helical" evidence="11">
    <location>
        <begin position="240"/>
        <end position="259"/>
    </location>
</feature>
<evidence type="ECO:0000256" key="8">
    <source>
        <dbReference type="ARBA" id="ARBA00023040"/>
    </source>
</evidence>
<evidence type="ECO:0000256" key="2">
    <source>
        <dbReference type="ARBA" id="ARBA00004651"/>
    </source>
</evidence>
<keyword evidence="6" id="KW-0552">Olfaction</keyword>
<keyword evidence="4" id="KW-0716">Sensory transduction</keyword>
<evidence type="ECO:0000256" key="5">
    <source>
        <dbReference type="ARBA" id="ARBA00022692"/>
    </source>
</evidence>
<dbReference type="PANTHER" id="PTHR26453">
    <property type="entry name" value="OLFACTORY RECEPTOR"/>
    <property type="match status" value="1"/>
</dbReference>
<dbReference type="InterPro" id="IPR000276">
    <property type="entry name" value="GPCR_Rhodpsn"/>
</dbReference>
<evidence type="ECO:0000256" key="11">
    <source>
        <dbReference type="SAM" id="Phobius"/>
    </source>
</evidence>
<accession>A0A6J0X0T8</accession>
<evidence type="ECO:0000256" key="7">
    <source>
        <dbReference type="ARBA" id="ARBA00022989"/>
    </source>
</evidence>
<keyword evidence="9 11" id="KW-0472">Membrane</keyword>
<dbReference type="InParanoid" id="A0A6J0X0T8"/>
<feature type="transmembrane region" description="Helical" evidence="11">
    <location>
        <begin position="271"/>
        <end position="288"/>
    </location>
</feature>
<feature type="transmembrane region" description="Helical" evidence="11">
    <location>
        <begin position="24"/>
        <end position="49"/>
    </location>
</feature>
<protein>
    <submittedName>
        <fullName evidence="14">Olfactory receptor 10G9-like</fullName>
    </submittedName>
</protein>
<evidence type="ECO:0000256" key="9">
    <source>
        <dbReference type="ARBA" id="ARBA00023136"/>
    </source>
</evidence>
<feature type="transmembrane region" description="Helical" evidence="11">
    <location>
        <begin position="139"/>
        <end position="157"/>
    </location>
</feature>
<evidence type="ECO:0000313" key="14">
    <source>
        <dbReference type="RefSeq" id="XP_020742516.2"/>
    </source>
</evidence>
<dbReference type="PROSITE" id="PS50262">
    <property type="entry name" value="G_PROTEIN_RECEP_F1_2"/>
    <property type="match status" value="1"/>
</dbReference>
<sequence length="302" mass="33776">MTNVSLVTTFILSGLPHSPELDTFLFGIFLVIYVLTVVGNLLIMLVIIVNPHLHTPMYYFLSNLSFVDMRYSTVTTLKMLMTLVSPEGSPISFSSCVAQFYSFDFLGSTKCFLYTVMSYDRFLVISYPLRYASMMSGRTCAILATITWLSGSLHSAAQTTPTFRLPFCRPNQIQHYICDAPSILKLACADTSTVEMVIFVNIGLVTLGCFLLTVLSYMSVVHSILKICISAGRGRAFQTCASHCTVVLCFYVPLVFIYLRPGSKVVDRIVAVFYTVLTPLLNPVVYTLRNKEMKKSLLKLKK</sequence>
<keyword evidence="3" id="KW-1003">Cell membrane</keyword>
<evidence type="ECO:0000256" key="3">
    <source>
        <dbReference type="ARBA" id="ARBA00022475"/>
    </source>
</evidence>
<proteinExistence type="predicted"/>
<dbReference type="GO" id="GO:0004984">
    <property type="term" value="F:olfactory receptor activity"/>
    <property type="evidence" value="ECO:0007669"/>
    <property type="project" value="InterPro"/>
</dbReference>
<name>A0A6J0X0T8_ODOVR</name>
<dbReference type="Pfam" id="PF13853">
    <property type="entry name" value="7tm_4"/>
    <property type="match status" value="1"/>
</dbReference>
<keyword evidence="8" id="KW-0675">Receptor</keyword>
<dbReference type="GO" id="GO:0005886">
    <property type="term" value="C:plasma membrane"/>
    <property type="evidence" value="ECO:0007669"/>
    <property type="project" value="UniProtKB-SubCell"/>
</dbReference>
<dbReference type="AlphaFoldDB" id="A0A6J0X0T8"/>
<evidence type="ECO:0000313" key="13">
    <source>
        <dbReference type="Proteomes" id="UP001652640"/>
    </source>
</evidence>
<comment type="function">
    <text evidence="1">Putative odorant or sperm cell receptor.</text>
</comment>
<dbReference type="OrthoDB" id="9045771at2759"/>
<evidence type="ECO:0000256" key="4">
    <source>
        <dbReference type="ARBA" id="ARBA00022606"/>
    </source>
</evidence>
<dbReference type="Proteomes" id="UP001652640">
    <property type="component" value="Unplaced"/>
</dbReference>
<keyword evidence="10" id="KW-0807">Transducer</keyword>
<feature type="transmembrane region" description="Helical" evidence="11">
    <location>
        <begin position="196"/>
        <end position="220"/>
    </location>
</feature>
<keyword evidence="7 11" id="KW-1133">Transmembrane helix</keyword>
<dbReference type="GeneID" id="110133110"/>
<dbReference type="GO" id="GO:0004930">
    <property type="term" value="F:G protein-coupled receptor activity"/>
    <property type="evidence" value="ECO:0007669"/>
    <property type="project" value="UniProtKB-KW"/>
</dbReference>
<reference evidence="14" key="1">
    <citation type="submission" date="2025-08" db="UniProtKB">
        <authorList>
            <consortium name="RefSeq"/>
        </authorList>
    </citation>
    <scope>IDENTIFICATION</scope>
    <source>
        <tissue evidence="14">Tongue muscle</tissue>
    </source>
</reference>